<feature type="domain" description="PAS" evidence="5">
    <location>
        <begin position="290"/>
        <end position="336"/>
    </location>
</feature>
<keyword evidence="3" id="KW-0973">c-di-GMP</keyword>
<dbReference type="InterPro" id="IPR035965">
    <property type="entry name" value="PAS-like_dom_sf"/>
</dbReference>
<comment type="catalytic activity">
    <reaction evidence="4">
        <text>3',3'-c-di-GMP + H2O = 5'-phosphoguanylyl(3'-&gt;5')guanosine + H(+)</text>
        <dbReference type="Rhea" id="RHEA:24902"/>
        <dbReference type="ChEBI" id="CHEBI:15377"/>
        <dbReference type="ChEBI" id="CHEBI:15378"/>
        <dbReference type="ChEBI" id="CHEBI:58754"/>
        <dbReference type="ChEBI" id="CHEBI:58805"/>
        <dbReference type="EC" id="3.1.4.52"/>
    </reaction>
    <physiologicalReaction direction="left-to-right" evidence="4">
        <dbReference type="Rhea" id="RHEA:24903"/>
    </physiologicalReaction>
</comment>
<accession>A0A6L7I256</accession>
<proteinExistence type="predicted"/>
<evidence type="ECO:0000256" key="2">
    <source>
        <dbReference type="ARBA" id="ARBA00012282"/>
    </source>
</evidence>
<dbReference type="PROSITE" id="PS50887">
    <property type="entry name" value="GGDEF"/>
    <property type="match status" value="1"/>
</dbReference>
<protein>
    <recommendedName>
        <fullName evidence="2">cyclic-guanylate-specific phosphodiesterase</fullName>
        <ecNumber evidence="2">3.1.4.52</ecNumber>
    </recommendedName>
</protein>
<dbReference type="Pfam" id="PF00989">
    <property type="entry name" value="PAS"/>
    <property type="match status" value="1"/>
</dbReference>
<dbReference type="GO" id="GO:0071111">
    <property type="term" value="F:cyclic-guanylate-specific phosphodiesterase activity"/>
    <property type="evidence" value="ECO:0007669"/>
    <property type="project" value="UniProtKB-EC"/>
</dbReference>
<dbReference type="Gene3D" id="3.30.450.20">
    <property type="entry name" value="PAS domain"/>
    <property type="match status" value="2"/>
</dbReference>
<dbReference type="PROSITE" id="PS50883">
    <property type="entry name" value="EAL"/>
    <property type="match status" value="1"/>
</dbReference>
<dbReference type="InterPro" id="IPR043128">
    <property type="entry name" value="Rev_trsase/Diguanyl_cyclase"/>
</dbReference>
<dbReference type="PANTHER" id="PTHR44757">
    <property type="entry name" value="DIGUANYLATE CYCLASE DGCP"/>
    <property type="match status" value="1"/>
</dbReference>
<evidence type="ECO:0000256" key="1">
    <source>
        <dbReference type="ARBA" id="ARBA00001946"/>
    </source>
</evidence>
<dbReference type="CDD" id="cd00130">
    <property type="entry name" value="PAS"/>
    <property type="match status" value="2"/>
</dbReference>
<organism evidence="9 10">
    <name type="scientific">Shewanella insulae</name>
    <dbReference type="NCBI Taxonomy" id="2681496"/>
    <lineage>
        <taxon>Bacteria</taxon>
        <taxon>Pseudomonadati</taxon>
        <taxon>Pseudomonadota</taxon>
        <taxon>Gammaproteobacteria</taxon>
        <taxon>Alteromonadales</taxon>
        <taxon>Shewanellaceae</taxon>
        <taxon>Shewanella</taxon>
    </lineage>
</organism>
<dbReference type="SUPFAM" id="SSF141868">
    <property type="entry name" value="EAL domain-like"/>
    <property type="match status" value="1"/>
</dbReference>
<evidence type="ECO:0000259" key="7">
    <source>
        <dbReference type="PROSITE" id="PS50883"/>
    </source>
</evidence>
<comment type="caution">
    <text evidence="9">The sequence shown here is derived from an EMBL/GenBank/DDBJ whole genome shotgun (WGS) entry which is preliminary data.</text>
</comment>
<dbReference type="CDD" id="cd01948">
    <property type="entry name" value="EAL"/>
    <property type="match status" value="1"/>
</dbReference>
<dbReference type="NCBIfam" id="TIGR00229">
    <property type="entry name" value="sensory_box"/>
    <property type="match status" value="2"/>
</dbReference>
<dbReference type="SUPFAM" id="SSF55785">
    <property type="entry name" value="PYP-like sensor domain (PAS domain)"/>
    <property type="match status" value="2"/>
</dbReference>
<dbReference type="InterPro" id="IPR000014">
    <property type="entry name" value="PAS"/>
</dbReference>
<dbReference type="SMART" id="SM00267">
    <property type="entry name" value="GGDEF"/>
    <property type="match status" value="1"/>
</dbReference>
<dbReference type="Proteomes" id="UP000474778">
    <property type="component" value="Unassembled WGS sequence"/>
</dbReference>
<dbReference type="GO" id="GO:0071732">
    <property type="term" value="P:cellular response to nitric oxide"/>
    <property type="evidence" value="ECO:0007669"/>
    <property type="project" value="UniProtKB-ARBA"/>
</dbReference>
<dbReference type="SUPFAM" id="SSF55073">
    <property type="entry name" value="Nucleotide cyclase"/>
    <property type="match status" value="1"/>
</dbReference>
<dbReference type="AlphaFoldDB" id="A0A6L7I256"/>
<feature type="domain" description="PAC" evidence="6">
    <location>
        <begin position="241"/>
        <end position="293"/>
    </location>
</feature>
<name>A0A6L7I256_9GAMM</name>
<dbReference type="SMART" id="SM00086">
    <property type="entry name" value="PAC"/>
    <property type="match status" value="2"/>
</dbReference>
<evidence type="ECO:0000313" key="10">
    <source>
        <dbReference type="Proteomes" id="UP000474778"/>
    </source>
</evidence>
<keyword evidence="10" id="KW-1185">Reference proteome</keyword>
<sequence length="841" mass="93688">MTLGRRSRSRIVIDIKIPDEALQDWQEALESLGEIFDGSLFLLSLTATDGLMPQLSLCDDNQVHRQSVAQLCAQGLTLFRDYIEYPKRPREPVNVGGIVLQPLFWPSQALYGALCLVPNEQINHDKRLNTQVKLTCQAMQYTLVNLYQADRQQLAQAEARVDTQGEKRVDLQLFIDSLPEHVWMKDVAGRYVLINKSVELAWGRDREQLLNRTDDEIFSPELAEEFVQGDYESIVRGVQVTAAECEAKDIDQSNSWLETTKVPVVASDGTLEGVIGISRNITSHKAAQEQLELAANIFENSVEGVLITDARGNIVEVHGAFTEITGYSREEVLGENPRILNSGRHDKAFFERLWRSLLTNGKWHGEIWNRRKSGAIYPEQLTISSMYGDDHQVRYFVAVFADISAQKQSEKELARLVYHDPLTKLPNRMMLSANLEQELRHAAREETQLALIFIDVDLFKHINDSYGHVTGDAILMEVARRLGQKLGEEATLARLGSDEFIAVLPHVESDDSVSLMVSRLREAFDAPFLLDEEGSVRLTASMGVAIYPGDGESGDTLLRNADTAMHRAKANGRNNYAFYTQSLTLASVEHLKLQSALHDAISKDAFYLVYQPKLALGTGECVGFEALLRWEDPQLGPISPAIFIPVAENIGLINEIGLWVLKQAATQGAQWLAEGKRFGRISVNVAGPQLQQNQFCAEVKRVLDEAGLPPQYLELEVTESCMMSDPLAVIEVLKQLGELGVELSVDDFGTGYSSLNYLKRLPIHKLKIDQSFIRDIPRDGNNTAIAKAVIALGHALNLCIIAEGVETPEQAAFLEAAGCDQAQGYLYSKPRVVEELAEFLS</sequence>
<dbReference type="PANTHER" id="PTHR44757:SF2">
    <property type="entry name" value="BIOFILM ARCHITECTURE MAINTENANCE PROTEIN MBAA"/>
    <property type="match status" value="1"/>
</dbReference>
<dbReference type="PROSITE" id="PS50112">
    <property type="entry name" value="PAS"/>
    <property type="match status" value="2"/>
</dbReference>
<dbReference type="FunFam" id="3.30.70.270:FF:000001">
    <property type="entry name" value="Diguanylate cyclase domain protein"/>
    <property type="match status" value="1"/>
</dbReference>
<evidence type="ECO:0000313" key="9">
    <source>
        <dbReference type="EMBL" id="MXR70645.1"/>
    </source>
</evidence>
<dbReference type="InterPro" id="IPR035919">
    <property type="entry name" value="EAL_sf"/>
</dbReference>
<comment type="cofactor">
    <cofactor evidence="1">
        <name>Mg(2+)</name>
        <dbReference type="ChEBI" id="CHEBI:18420"/>
    </cofactor>
</comment>
<dbReference type="InterPro" id="IPR013656">
    <property type="entry name" value="PAS_4"/>
</dbReference>
<dbReference type="NCBIfam" id="TIGR00254">
    <property type="entry name" value="GGDEF"/>
    <property type="match status" value="1"/>
</dbReference>
<dbReference type="InterPro" id="IPR013767">
    <property type="entry name" value="PAS_fold"/>
</dbReference>
<dbReference type="EC" id="3.1.4.52" evidence="2"/>
<dbReference type="Pfam" id="PF00563">
    <property type="entry name" value="EAL"/>
    <property type="match status" value="1"/>
</dbReference>
<evidence type="ECO:0000259" key="5">
    <source>
        <dbReference type="PROSITE" id="PS50112"/>
    </source>
</evidence>
<evidence type="ECO:0000259" key="8">
    <source>
        <dbReference type="PROSITE" id="PS50887"/>
    </source>
</evidence>
<evidence type="ECO:0000256" key="3">
    <source>
        <dbReference type="ARBA" id="ARBA00022636"/>
    </source>
</evidence>
<dbReference type="InterPro" id="IPR000160">
    <property type="entry name" value="GGDEF_dom"/>
</dbReference>
<feature type="domain" description="PAC" evidence="6">
    <location>
        <begin position="363"/>
        <end position="415"/>
    </location>
</feature>
<feature type="domain" description="GGDEF" evidence="8">
    <location>
        <begin position="447"/>
        <end position="581"/>
    </location>
</feature>
<dbReference type="InterPro" id="IPR000700">
    <property type="entry name" value="PAS-assoc_C"/>
</dbReference>
<dbReference type="PROSITE" id="PS50113">
    <property type="entry name" value="PAC"/>
    <property type="match status" value="2"/>
</dbReference>
<dbReference type="SMART" id="SM00091">
    <property type="entry name" value="PAS"/>
    <property type="match status" value="2"/>
</dbReference>
<dbReference type="CDD" id="cd01949">
    <property type="entry name" value="GGDEF"/>
    <property type="match status" value="1"/>
</dbReference>
<evidence type="ECO:0000259" key="6">
    <source>
        <dbReference type="PROSITE" id="PS50113"/>
    </source>
</evidence>
<dbReference type="SMART" id="SM00052">
    <property type="entry name" value="EAL"/>
    <property type="match status" value="1"/>
</dbReference>
<dbReference type="InterPro" id="IPR001610">
    <property type="entry name" value="PAC"/>
</dbReference>
<dbReference type="Gene3D" id="3.20.20.450">
    <property type="entry name" value="EAL domain"/>
    <property type="match status" value="1"/>
</dbReference>
<dbReference type="Pfam" id="PF00990">
    <property type="entry name" value="GGDEF"/>
    <property type="match status" value="1"/>
</dbReference>
<dbReference type="InterPro" id="IPR052155">
    <property type="entry name" value="Biofilm_reg_signaling"/>
</dbReference>
<dbReference type="FunFam" id="3.20.20.450:FF:000001">
    <property type="entry name" value="Cyclic di-GMP phosphodiesterase yahA"/>
    <property type="match status" value="1"/>
</dbReference>
<reference evidence="9 10" key="1">
    <citation type="submission" date="2019-12" db="EMBL/GenBank/DDBJ databases">
        <title>Shewanella insulae sp. nov., isolated from a tidal flat.</title>
        <authorList>
            <person name="Yoon J.-H."/>
        </authorList>
    </citation>
    <scope>NUCLEOTIDE SEQUENCE [LARGE SCALE GENOMIC DNA]</scope>
    <source>
        <strain evidence="9 10">JBTF-M18</strain>
    </source>
</reference>
<feature type="domain" description="EAL" evidence="7">
    <location>
        <begin position="590"/>
        <end position="841"/>
    </location>
</feature>
<dbReference type="Pfam" id="PF08448">
    <property type="entry name" value="PAS_4"/>
    <property type="match status" value="1"/>
</dbReference>
<evidence type="ECO:0000256" key="4">
    <source>
        <dbReference type="ARBA" id="ARBA00051114"/>
    </source>
</evidence>
<dbReference type="EMBL" id="WRPA01000022">
    <property type="protein sequence ID" value="MXR70645.1"/>
    <property type="molecule type" value="Genomic_DNA"/>
</dbReference>
<gene>
    <name evidence="9" type="ORF">GNT65_18465</name>
</gene>
<feature type="domain" description="PAS" evidence="5">
    <location>
        <begin position="167"/>
        <end position="238"/>
    </location>
</feature>
<dbReference type="InterPro" id="IPR029787">
    <property type="entry name" value="Nucleotide_cyclase"/>
</dbReference>
<dbReference type="Gene3D" id="3.30.70.270">
    <property type="match status" value="1"/>
</dbReference>
<dbReference type="InterPro" id="IPR001633">
    <property type="entry name" value="EAL_dom"/>
</dbReference>